<dbReference type="InterPro" id="IPR023753">
    <property type="entry name" value="FAD/NAD-binding_dom"/>
</dbReference>
<dbReference type="SUPFAM" id="SSF51905">
    <property type="entry name" value="FAD/NAD(P)-binding domain"/>
    <property type="match status" value="1"/>
</dbReference>
<dbReference type="AlphaFoldDB" id="Q14QE9"/>
<dbReference type="EMBL" id="AM285302">
    <property type="protein sequence ID" value="CAK98280.1"/>
    <property type="molecule type" value="Genomic_DNA"/>
</dbReference>
<sequence>MNFTKVTWWRYGTIISQWFRKKWIKVKTNTKVTEFVVENNKVTKIKLSPQEEIVADLVLVAIGFVPATKFLKTTDLKMNLEQF</sequence>
<organism evidence="2">
    <name type="scientific">Spiroplasma citri</name>
    <dbReference type="NCBI Taxonomy" id="2133"/>
    <lineage>
        <taxon>Bacteria</taxon>
        <taxon>Bacillati</taxon>
        <taxon>Mycoplasmatota</taxon>
        <taxon>Mollicutes</taxon>
        <taxon>Entomoplasmatales</taxon>
        <taxon>Spiroplasmataceae</taxon>
        <taxon>Spiroplasma</taxon>
    </lineage>
</organism>
<dbReference type="InterPro" id="IPR036188">
    <property type="entry name" value="FAD/NAD-bd_sf"/>
</dbReference>
<gene>
    <name evidence="2" type="ORF">SPICI01B_033</name>
</gene>
<feature type="domain" description="FAD/NAD(P)-binding" evidence="1">
    <location>
        <begin position="14"/>
        <end position="79"/>
    </location>
</feature>
<dbReference type="Pfam" id="PF07992">
    <property type="entry name" value="Pyr_redox_2"/>
    <property type="match status" value="1"/>
</dbReference>
<dbReference type="GO" id="GO:0016491">
    <property type="term" value="F:oxidoreductase activity"/>
    <property type="evidence" value="ECO:0007669"/>
    <property type="project" value="InterPro"/>
</dbReference>
<reference evidence="2" key="1">
    <citation type="journal article" date="2010" name="Appl. Environ. Microbiol.">
        <title>Partial chromosome sequence of Spiroplasma citri reveals extensive viral invasion and important gene decay.</title>
        <authorList>
            <person name="Carle P."/>
            <person name="Saillard C."/>
            <person name="Carrere N."/>
            <person name="Carrere S."/>
            <person name="Duret S."/>
            <person name="Eveillard S."/>
            <person name="Gaurivaud P."/>
            <person name="Gourgues G."/>
            <person name="Gouzy J."/>
            <person name="Salar P."/>
            <person name="Verdin E."/>
            <person name="Breton M."/>
            <person name="Blanchard A."/>
            <person name="Laigret F."/>
            <person name="Bove J.M."/>
            <person name="Renaudin J."/>
            <person name="Foissac X."/>
        </authorList>
    </citation>
    <scope>NUCLEOTIDE SEQUENCE</scope>
    <source>
        <strain evidence="2">GII3-3X</strain>
    </source>
</reference>
<proteinExistence type="predicted"/>
<accession>Q14QE9</accession>
<protein>
    <submittedName>
        <fullName evidence="2">Hypothetical nadh oxidase n-terminal and c-terminal truncated protein</fullName>
    </submittedName>
</protein>
<name>Q14QE9_SPICI</name>
<evidence type="ECO:0000259" key="1">
    <source>
        <dbReference type="Pfam" id="PF07992"/>
    </source>
</evidence>
<evidence type="ECO:0000313" key="2">
    <source>
        <dbReference type="EMBL" id="CAK98280.1"/>
    </source>
</evidence>
<dbReference type="Gene3D" id="3.50.50.60">
    <property type="entry name" value="FAD/NAD(P)-binding domain"/>
    <property type="match status" value="2"/>
</dbReference>